<proteinExistence type="predicted"/>
<name>A0A1M7USV1_9BRAD</name>
<dbReference type="RefSeq" id="WP_244553112.1">
    <property type="nucleotide sequence ID" value="NZ_LT670849.1"/>
</dbReference>
<dbReference type="Proteomes" id="UP000184096">
    <property type="component" value="Chromosome I"/>
</dbReference>
<keyword evidence="2" id="KW-1185">Reference proteome</keyword>
<dbReference type="AlphaFoldDB" id="A0A1M7USV1"/>
<evidence type="ECO:0000313" key="2">
    <source>
        <dbReference type="Proteomes" id="UP000184096"/>
    </source>
</evidence>
<gene>
    <name evidence="1" type="ORF">SAMN05444170_6523</name>
</gene>
<evidence type="ECO:0000313" key="1">
    <source>
        <dbReference type="EMBL" id="SHN86014.1"/>
    </source>
</evidence>
<dbReference type="EMBL" id="LT670849">
    <property type="protein sequence ID" value="SHN86014.1"/>
    <property type="molecule type" value="Genomic_DNA"/>
</dbReference>
<accession>A0A1M7USV1</accession>
<protein>
    <submittedName>
        <fullName evidence="1">Uncharacterized protein</fullName>
    </submittedName>
</protein>
<organism evidence="1 2">
    <name type="scientific">Bradyrhizobium erythrophlei</name>
    <dbReference type="NCBI Taxonomy" id="1437360"/>
    <lineage>
        <taxon>Bacteria</taxon>
        <taxon>Pseudomonadati</taxon>
        <taxon>Pseudomonadota</taxon>
        <taxon>Alphaproteobacteria</taxon>
        <taxon>Hyphomicrobiales</taxon>
        <taxon>Nitrobacteraceae</taxon>
        <taxon>Bradyrhizobium</taxon>
    </lineage>
</organism>
<reference evidence="2" key="1">
    <citation type="submission" date="2016-11" db="EMBL/GenBank/DDBJ databases">
        <authorList>
            <person name="Varghese N."/>
            <person name="Submissions S."/>
        </authorList>
    </citation>
    <scope>NUCLEOTIDE SEQUENCE [LARGE SCALE GENOMIC DNA]</scope>
    <source>
        <strain evidence="2">GAS401</strain>
    </source>
</reference>
<sequence>MKLTMAASQTHPMIRRRLDLPPTVAHAFIKDMKAYFAEEDRHKRDEIALRQLHALREHQGPREQALGLSDVKAMFLHMRNQT</sequence>